<evidence type="ECO:0008006" key="3">
    <source>
        <dbReference type="Google" id="ProtNLM"/>
    </source>
</evidence>
<dbReference type="PANTHER" id="PTHR21174">
    <property type="match status" value="1"/>
</dbReference>
<organism evidence="1 2">
    <name type="scientific">Flavobacterium agri</name>
    <dbReference type="NCBI Taxonomy" id="2743471"/>
    <lineage>
        <taxon>Bacteria</taxon>
        <taxon>Pseudomonadati</taxon>
        <taxon>Bacteroidota</taxon>
        <taxon>Flavobacteriia</taxon>
        <taxon>Flavobacteriales</taxon>
        <taxon>Flavobacteriaceae</taxon>
        <taxon>Flavobacterium</taxon>
    </lineage>
</organism>
<dbReference type="EMBL" id="JACBJI010000002">
    <property type="protein sequence ID" value="NYA70137.1"/>
    <property type="molecule type" value="Genomic_DNA"/>
</dbReference>
<evidence type="ECO:0000313" key="2">
    <source>
        <dbReference type="Proteomes" id="UP000535020"/>
    </source>
</evidence>
<sequence>MLRETFFVLTKPFCSEEKQTELWSEIEKSHSKKGRFYHDLSHLEHLLKTLSEIKSKISDWETTLFCLFYHDIVYKATGKTNEENSADLAAKRLSEIKYPIEKIEQCHAMILATKAHNFCSDSDINLFTDADLSILGSDWETYFTYAKNVRKEYKIYPDFMYNPGRKKVLQHFLGMPRMFKTDWFFERFEEQARSNLKRESDLL</sequence>
<comment type="caution">
    <text evidence="1">The sequence shown here is derived from an EMBL/GenBank/DDBJ whole genome shotgun (WGS) entry which is preliminary data.</text>
</comment>
<gene>
    <name evidence="1" type="ORF">HZF10_04335</name>
</gene>
<name>A0A7Y8Y0C5_9FLAO</name>
<evidence type="ECO:0000313" key="1">
    <source>
        <dbReference type="EMBL" id="NYA70137.1"/>
    </source>
</evidence>
<proteinExistence type="predicted"/>
<dbReference type="Gene3D" id="1.10.3210.10">
    <property type="entry name" value="Hypothetical protein af1432"/>
    <property type="match status" value="1"/>
</dbReference>
<dbReference type="SUPFAM" id="SSF109604">
    <property type="entry name" value="HD-domain/PDEase-like"/>
    <property type="match status" value="1"/>
</dbReference>
<dbReference type="RefSeq" id="WP_176004961.1">
    <property type="nucleotide sequence ID" value="NZ_JABWMI010000006.1"/>
</dbReference>
<reference evidence="1 2" key="1">
    <citation type="submission" date="2020-07" db="EMBL/GenBank/DDBJ databases">
        <authorList>
            <person name="Sun Q."/>
        </authorList>
    </citation>
    <scope>NUCLEOTIDE SEQUENCE [LARGE SCALE GENOMIC DNA]</scope>
    <source>
        <strain evidence="1 2">MAH-1</strain>
    </source>
</reference>
<dbReference type="InterPro" id="IPR009218">
    <property type="entry name" value="HD_phosphohydro"/>
</dbReference>
<protein>
    <recommendedName>
        <fullName evidence="3">Metal-dependent HD superfamily phosphohydrolase</fullName>
    </recommendedName>
</protein>
<accession>A0A7Y8Y0C5</accession>
<dbReference type="PANTHER" id="PTHR21174:SF0">
    <property type="entry name" value="HD PHOSPHOHYDROLASE FAMILY PROTEIN-RELATED"/>
    <property type="match status" value="1"/>
</dbReference>
<dbReference type="AlphaFoldDB" id="A0A7Y8Y0C5"/>
<dbReference type="Proteomes" id="UP000535020">
    <property type="component" value="Unassembled WGS sequence"/>
</dbReference>
<dbReference type="PIRSF" id="PIRSF035170">
    <property type="entry name" value="HD_phosphohydro"/>
    <property type="match status" value="1"/>
</dbReference>
<keyword evidence="2" id="KW-1185">Reference proteome</keyword>